<dbReference type="EMBL" id="HG724130">
    <property type="protein sequence ID" value="CDJ67174.1"/>
    <property type="molecule type" value="Genomic_DNA"/>
</dbReference>
<keyword evidence="6 9" id="KW-1133">Transmembrane helix</keyword>
<evidence type="ECO:0000256" key="3">
    <source>
        <dbReference type="ARBA" id="ARBA00022448"/>
    </source>
</evidence>
<keyword evidence="7 9" id="KW-0472">Membrane</keyword>
<dbReference type="PANTHER" id="PTHR20772">
    <property type="entry name" value="PROTEIN FMP42"/>
    <property type="match status" value="1"/>
</dbReference>
<comment type="subcellular location">
    <subcellularLocation>
        <location evidence="1">Membrane</location>
        <topology evidence="1">Multi-pass membrane protein</topology>
    </subcellularLocation>
</comment>
<accession>U6MXF4</accession>
<evidence type="ECO:0008006" key="12">
    <source>
        <dbReference type="Google" id="ProtNLM"/>
    </source>
</evidence>
<feature type="transmembrane region" description="Helical" evidence="9">
    <location>
        <begin position="579"/>
        <end position="600"/>
    </location>
</feature>
<dbReference type="OrthoDB" id="330047at2759"/>
<protein>
    <recommendedName>
        <fullName evidence="12">Transporter, major facilitator family domain containing protein</fullName>
    </recommendedName>
</protein>
<feature type="transmembrane region" description="Helical" evidence="9">
    <location>
        <begin position="215"/>
        <end position="234"/>
    </location>
</feature>
<dbReference type="GO" id="GO:0022857">
    <property type="term" value="F:transmembrane transporter activity"/>
    <property type="evidence" value="ECO:0007669"/>
    <property type="project" value="InterPro"/>
</dbReference>
<evidence type="ECO:0000256" key="1">
    <source>
        <dbReference type="ARBA" id="ARBA00004141"/>
    </source>
</evidence>
<keyword evidence="11" id="KW-1185">Reference proteome</keyword>
<sequence length="731" mass="78972">MKPQIRTAAPAATDSEDVTTAALIDGSPASGTHSGPSPGAVAPAAVAAPVAAAAAAAATEAVALLSPGVAEVPQDSGTLGDSGVPVQVLRVRGRTDMDYILSYVSAAYNLQFRSLEKQWGREATISSADNEYVRQVQSQPRPLNAPRMALLLLFMVAVFIRGCTYWGWNGMQDMLYKSGAYAWLCEEEGEPLSWQTVGSVAYIDCPSRKNSINNLYTSAFAANFIFSAAGGLILDRVGPKLTLLGAIALDAVGWGLLAGASDSFVSYIPALVFIGMAADPGYFSLLCVSNLFPQRESTVLGVMGSVRSLSFAMPVIMAEVYKSTSFEPDDLWKVLLFYICVGLGIALLVCIIFTPWRTFWGAEDFRNEHRKAQAESLRKQTLNNLPLAFFQPWLTNSVSSANPSTIVSSSSSNSNCRYKLVLTPEEYNEVYGALARVESSHSPVVSESSLCRALSDPRFLFLLPVFVVNLLRVEFYTKSNKEQMALSDGSNLYALFSAMNILSFIPGPLMGVLSDRYGVLSVLVFINFAGMLMYALLLPESLVSKGFSVVFFWVYASFVLSSIYCYIKAQFPNKLFGSLAGLCSLVGGCFALTSIGWYTLSTDTLADLAPRNFWVVDLIMVAGGLLVCCVLGVLIYLDKKQKKQRKHNRQLEVEQQEQELQEREDVDKHSETESKVRMHALSGTGNALDTQDTVAELNGATSAAAAATAAAAAPTMQVGGFIEVMGAQERV</sequence>
<feature type="transmembrane region" description="Helical" evidence="9">
    <location>
        <begin position="517"/>
        <end position="537"/>
    </location>
</feature>
<dbReference type="GeneID" id="25473353"/>
<dbReference type="PANTHER" id="PTHR20772:SF2">
    <property type="entry name" value="PROTEIN FMP42"/>
    <property type="match status" value="1"/>
</dbReference>
<evidence type="ECO:0000313" key="10">
    <source>
        <dbReference type="EMBL" id="CDJ67174.1"/>
    </source>
</evidence>
<dbReference type="InterPro" id="IPR036259">
    <property type="entry name" value="MFS_trans_sf"/>
</dbReference>
<evidence type="ECO:0000313" key="11">
    <source>
        <dbReference type="Proteomes" id="UP000030754"/>
    </source>
</evidence>
<name>U6MXF4_9EIME</name>
<evidence type="ECO:0000256" key="5">
    <source>
        <dbReference type="ARBA" id="ARBA00022970"/>
    </source>
</evidence>
<feature type="transmembrane region" description="Helical" evidence="9">
    <location>
        <begin position="612"/>
        <end position="637"/>
    </location>
</feature>
<feature type="transmembrane region" description="Helical" evidence="9">
    <location>
        <begin position="459"/>
        <end position="477"/>
    </location>
</feature>
<evidence type="ECO:0000256" key="7">
    <source>
        <dbReference type="ARBA" id="ARBA00023136"/>
    </source>
</evidence>
<dbReference type="AlphaFoldDB" id="U6MXF4"/>
<feature type="compositionally biased region" description="Basic and acidic residues" evidence="8">
    <location>
        <begin position="660"/>
        <end position="674"/>
    </location>
</feature>
<dbReference type="RefSeq" id="XP_013435641.1">
    <property type="nucleotide sequence ID" value="XM_013580187.1"/>
</dbReference>
<proteinExistence type="inferred from homology"/>
<dbReference type="InterPro" id="IPR011701">
    <property type="entry name" value="MFS"/>
</dbReference>
<organism evidence="10 11">
    <name type="scientific">Eimeria necatrix</name>
    <dbReference type="NCBI Taxonomy" id="51315"/>
    <lineage>
        <taxon>Eukaryota</taxon>
        <taxon>Sar</taxon>
        <taxon>Alveolata</taxon>
        <taxon>Apicomplexa</taxon>
        <taxon>Conoidasida</taxon>
        <taxon>Coccidia</taxon>
        <taxon>Eucoccidiorida</taxon>
        <taxon>Eimeriorina</taxon>
        <taxon>Eimeriidae</taxon>
        <taxon>Eimeria</taxon>
    </lineage>
</organism>
<dbReference type="Gene3D" id="1.20.1250.20">
    <property type="entry name" value="MFS general substrate transporter like domains"/>
    <property type="match status" value="1"/>
</dbReference>
<keyword evidence="4 9" id="KW-0812">Transmembrane</keyword>
<feature type="transmembrane region" description="Helical" evidence="9">
    <location>
        <begin position="241"/>
        <end position="261"/>
    </location>
</feature>
<evidence type="ECO:0000256" key="4">
    <source>
        <dbReference type="ARBA" id="ARBA00022692"/>
    </source>
</evidence>
<feature type="transmembrane region" description="Helical" evidence="9">
    <location>
        <begin position="492"/>
        <end position="510"/>
    </location>
</feature>
<reference evidence="10" key="1">
    <citation type="submission" date="2013-10" db="EMBL/GenBank/DDBJ databases">
        <title>Genomic analysis of the causative agents of coccidiosis in chickens.</title>
        <authorList>
            <person name="Reid A.J."/>
            <person name="Blake D."/>
            <person name="Billington K."/>
            <person name="Browne H."/>
            <person name="Dunn M."/>
            <person name="Hung S."/>
            <person name="Kawahara F."/>
            <person name="Miranda-Saavedra D."/>
            <person name="Mourier T."/>
            <person name="Nagra H."/>
            <person name="Otto T.D."/>
            <person name="Rawlings N."/>
            <person name="Sanchez A."/>
            <person name="Sanders M."/>
            <person name="Subramaniam C."/>
            <person name="Tay Y."/>
            <person name="Dear P."/>
            <person name="Doerig C."/>
            <person name="Gruber A."/>
            <person name="Parkinson J."/>
            <person name="Shirley M."/>
            <person name="Wan K.L."/>
            <person name="Berriman M."/>
            <person name="Tomley F."/>
            <person name="Pain A."/>
        </authorList>
    </citation>
    <scope>NUCLEOTIDE SEQUENCE [LARGE SCALE GENOMIC DNA]</scope>
    <source>
        <strain evidence="10">Houghton</strain>
    </source>
</reference>
<keyword evidence="5" id="KW-0029">Amino-acid transport</keyword>
<keyword evidence="3" id="KW-0813">Transport</keyword>
<dbReference type="SUPFAM" id="SSF103473">
    <property type="entry name" value="MFS general substrate transporter"/>
    <property type="match status" value="1"/>
</dbReference>
<dbReference type="Proteomes" id="UP000030754">
    <property type="component" value="Unassembled WGS sequence"/>
</dbReference>
<dbReference type="GO" id="GO:0016020">
    <property type="term" value="C:membrane"/>
    <property type="evidence" value="ECO:0007669"/>
    <property type="project" value="UniProtKB-SubCell"/>
</dbReference>
<feature type="transmembrane region" description="Helical" evidence="9">
    <location>
        <begin position="549"/>
        <end position="567"/>
    </location>
</feature>
<feature type="transmembrane region" description="Helical" evidence="9">
    <location>
        <begin position="299"/>
        <end position="316"/>
    </location>
</feature>
<feature type="transmembrane region" description="Helical" evidence="9">
    <location>
        <begin position="336"/>
        <end position="356"/>
    </location>
</feature>
<evidence type="ECO:0000256" key="6">
    <source>
        <dbReference type="ARBA" id="ARBA00022989"/>
    </source>
</evidence>
<evidence type="ECO:0000256" key="8">
    <source>
        <dbReference type="SAM" id="MobiDB-lite"/>
    </source>
</evidence>
<dbReference type="Pfam" id="PF07690">
    <property type="entry name" value="MFS_1"/>
    <property type="match status" value="1"/>
</dbReference>
<comment type="similarity">
    <text evidence="2">Belongs to the SLC43A transporter (TC 2.A.1.44) family.</text>
</comment>
<evidence type="ECO:0000256" key="2">
    <source>
        <dbReference type="ARBA" id="ARBA00006595"/>
    </source>
</evidence>
<feature type="region of interest" description="Disordered" evidence="8">
    <location>
        <begin position="647"/>
        <end position="674"/>
    </location>
</feature>
<dbReference type="VEuPathDB" id="ToxoDB:ENH_00031880"/>
<dbReference type="InterPro" id="IPR052599">
    <property type="entry name" value="SLC43A_AATransporter"/>
</dbReference>
<feature type="transmembrane region" description="Helical" evidence="9">
    <location>
        <begin position="267"/>
        <end position="292"/>
    </location>
</feature>
<dbReference type="GO" id="GO:0006865">
    <property type="term" value="P:amino acid transport"/>
    <property type="evidence" value="ECO:0007669"/>
    <property type="project" value="UniProtKB-KW"/>
</dbReference>
<feature type="transmembrane region" description="Helical" evidence="9">
    <location>
        <begin position="148"/>
        <end position="168"/>
    </location>
</feature>
<reference evidence="10" key="2">
    <citation type="submission" date="2013-10" db="EMBL/GenBank/DDBJ databases">
        <authorList>
            <person name="Aslett M."/>
        </authorList>
    </citation>
    <scope>NUCLEOTIDE SEQUENCE [LARGE SCALE GENOMIC DNA]</scope>
    <source>
        <strain evidence="10">Houghton</strain>
    </source>
</reference>
<gene>
    <name evidence="10" type="ORF">ENH_00031880</name>
</gene>
<evidence type="ECO:0000256" key="9">
    <source>
        <dbReference type="SAM" id="Phobius"/>
    </source>
</evidence>